<sequence length="239" mass="26532">MPQFIGITGSIKIDQSGPFPGYDRAYVNNDYVQSVAEAGGVPFILPVIKQPDLLEQQISRLDGVILSGGQDVIPQLYGEEPLQALGETFPDRDAYEQLLIKTAIALNKPILAICRGVQILNVTFGGSLYQDLTYASFAYIKHDQEKEPSLKTHHVSFEAGSHLHSLFGDSAMVNSFHHQIIKDVAPSFKATAYAKDGVIEGIERQGDLFVVGVQWHPEMLTKKHDDMKKLFSLFIERCN</sequence>
<reference evidence="2" key="1">
    <citation type="submission" date="2016-02" db="EMBL/GenBank/DDBJ databases">
        <authorList>
            <person name="Dunlap C."/>
        </authorList>
    </citation>
    <scope>NUCLEOTIDE SEQUENCE [LARGE SCALE GENOMIC DNA]</scope>
    <source>
        <strain evidence="2">NRRL B-41092</strain>
    </source>
</reference>
<dbReference type="InterPro" id="IPR044668">
    <property type="entry name" value="PuuD-like"/>
</dbReference>
<evidence type="ECO:0000313" key="2">
    <source>
        <dbReference type="Proteomes" id="UP000075430"/>
    </source>
</evidence>
<dbReference type="OrthoDB" id="9813383at2"/>
<accession>A0A150F9T2</accession>
<dbReference type="FunFam" id="3.40.50.880:FF:000030">
    <property type="entry name" value="Gamma-glutamyl-gamma-aminobutyrate hydrolase PuuD"/>
    <property type="match status" value="1"/>
</dbReference>
<dbReference type="AlphaFoldDB" id="A0A150F9T2"/>
<dbReference type="Gene3D" id="3.40.50.880">
    <property type="match status" value="1"/>
</dbReference>
<dbReference type="Proteomes" id="UP000075430">
    <property type="component" value="Unassembled WGS sequence"/>
</dbReference>
<dbReference type="EMBL" id="LSBA01000012">
    <property type="protein sequence ID" value="KXZ20502.1"/>
    <property type="molecule type" value="Genomic_DNA"/>
</dbReference>
<dbReference type="GO" id="GO:0016740">
    <property type="term" value="F:transferase activity"/>
    <property type="evidence" value="ECO:0007669"/>
    <property type="project" value="UniProtKB-KW"/>
</dbReference>
<protein>
    <submittedName>
        <fullName evidence="1">Glutamine amidotransferase</fullName>
    </submittedName>
</protein>
<gene>
    <name evidence="1" type="ORF">AXI58_00525</name>
</gene>
<keyword evidence="1" id="KW-0315">Glutamine amidotransferase</keyword>
<name>A0A150F9T2_9BACI</name>
<dbReference type="STRING" id="1793963.AXI58_00525"/>
<keyword evidence="1" id="KW-0808">Transferase</keyword>
<dbReference type="InterPro" id="IPR029062">
    <property type="entry name" value="Class_I_gatase-like"/>
</dbReference>
<dbReference type="PANTHER" id="PTHR43235:SF1">
    <property type="entry name" value="GLUTAMINE AMIDOTRANSFERASE PB2B2.05-RELATED"/>
    <property type="match status" value="1"/>
</dbReference>
<organism evidence="1 2">
    <name type="scientific">Bacillus nakamurai</name>
    <dbReference type="NCBI Taxonomy" id="1793963"/>
    <lineage>
        <taxon>Bacteria</taxon>
        <taxon>Bacillati</taxon>
        <taxon>Bacillota</taxon>
        <taxon>Bacilli</taxon>
        <taxon>Bacillales</taxon>
        <taxon>Bacillaceae</taxon>
        <taxon>Bacillus</taxon>
    </lineage>
</organism>
<dbReference type="Pfam" id="PF07722">
    <property type="entry name" value="Peptidase_C26"/>
    <property type="match status" value="1"/>
</dbReference>
<evidence type="ECO:0000313" key="1">
    <source>
        <dbReference type="EMBL" id="KXZ20502.1"/>
    </source>
</evidence>
<dbReference type="CDD" id="cd01745">
    <property type="entry name" value="GATase1_2"/>
    <property type="match status" value="1"/>
</dbReference>
<dbReference type="PROSITE" id="PS51273">
    <property type="entry name" value="GATASE_TYPE_1"/>
    <property type="match status" value="1"/>
</dbReference>
<comment type="caution">
    <text evidence="1">The sequence shown here is derived from an EMBL/GenBank/DDBJ whole genome shotgun (WGS) entry which is preliminary data.</text>
</comment>
<dbReference type="GO" id="GO:0006598">
    <property type="term" value="P:polyamine catabolic process"/>
    <property type="evidence" value="ECO:0007669"/>
    <property type="project" value="TreeGrafter"/>
</dbReference>
<proteinExistence type="predicted"/>
<dbReference type="PANTHER" id="PTHR43235">
    <property type="entry name" value="GLUTAMINE AMIDOTRANSFERASE PB2B2.05-RELATED"/>
    <property type="match status" value="1"/>
</dbReference>
<dbReference type="InterPro" id="IPR011697">
    <property type="entry name" value="Peptidase_C26"/>
</dbReference>
<dbReference type="RefSeq" id="WP_061521497.1">
    <property type="nucleotide sequence ID" value="NZ_JAJJBV010000051.1"/>
</dbReference>
<keyword evidence="2" id="KW-1185">Reference proteome</keyword>
<dbReference type="SUPFAM" id="SSF52317">
    <property type="entry name" value="Class I glutamine amidotransferase-like"/>
    <property type="match status" value="1"/>
</dbReference>
<dbReference type="GO" id="GO:0033969">
    <property type="term" value="F:gamma-glutamyl-gamma-aminobutyrate hydrolase activity"/>
    <property type="evidence" value="ECO:0007669"/>
    <property type="project" value="TreeGrafter"/>
</dbReference>
<dbReference type="GO" id="GO:0005829">
    <property type="term" value="C:cytosol"/>
    <property type="evidence" value="ECO:0007669"/>
    <property type="project" value="TreeGrafter"/>
</dbReference>